<comment type="caution">
    <text evidence="1">The sequence shown here is derived from an EMBL/GenBank/DDBJ whole genome shotgun (WGS) entry which is preliminary data.</text>
</comment>
<name>A0A640S0V8_9ACTN</name>
<dbReference type="Proteomes" id="UP000435837">
    <property type="component" value="Unassembled WGS sequence"/>
</dbReference>
<evidence type="ECO:0000313" key="1">
    <source>
        <dbReference type="EMBL" id="GFE04031.1"/>
    </source>
</evidence>
<reference evidence="1 2" key="1">
    <citation type="submission" date="2019-12" db="EMBL/GenBank/DDBJ databases">
        <title>Whole genome shotgun sequence of Streptomyces caniferus NBRC 15389.</title>
        <authorList>
            <person name="Ichikawa N."/>
            <person name="Kimura A."/>
            <person name="Kitahashi Y."/>
            <person name="Komaki H."/>
            <person name="Tamura T."/>
        </authorList>
    </citation>
    <scope>NUCLEOTIDE SEQUENCE [LARGE SCALE GENOMIC DNA]</scope>
    <source>
        <strain evidence="1 2">NBRC 15389</strain>
    </source>
</reference>
<dbReference type="EMBL" id="BLIN01000001">
    <property type="protein sequence ID" value="GFE04031.1"/>
    <property type="molecule type" value="Genomic_DNA"/>
</dbReference>
<proteinExistence type="predicted"/>
<evidence type="ECO:0000313" key="2">
    <source>
        <dbReference type="Proteomes" id="UP000435837"/>
    </source>
</evidence>
<organism evidence="1 2">
    <name type="scientific">Streptomyces caniferus</name>
    <dbReference type="NCBI Taxonomy" id="285557"/>
    <lineage>
        <taxon>Bacteria</taxon>
        <taxon>Bacillati</taxon>
        <taxon>Actinomycetota</taxon>
        <taxon>Actinomycetes</taxon>
        <taxon>Kitasatosporales</taxon>
        <taxon>Streptomycetaceae</taxon>
        <taxon>Streptomyces</taxon>
    </lineage>
</organism>
<protein>
    <submittedName>
        <fullName evidence="1">Uncharacterized protein</fullName>
    </submittedName>
</protein>
<dbReference type="AlphaFoldDB" id="A0A640S0V8"/>
<sequence length="121" mass="13325">MEGTSAVRVMDQLTLQREGTARKGCAETCSGAQSEGMADIWRVQLPGRPLLTIHDTRWDNGERDLVLYQPAVVPEMPAPLSNLHNRRRAGIQAAGGGKLRIMGWVALPGDRPPFQEDFHHG</sequence>
<gene>
    <name evidence="1" type="ORF">Scani_02990</name>
</gene>
<accession>A0A640S0V8</accession>